<evidence type="ECO:0000256" key="6">
    <source>
        <dbReference type="ARBA" id="ARBA00022777"/>
    </source>
</evidence>
<feature type="region of interest" description="Disordered" evidence="12">
    <location>
        <begin position="1020"/>
        <end position="1039"/>
    </location>
</feature>
<dbReference type="SUPFAM" id="SSF52172">
    <property type="entry name" value="CheY-like"/>
    <property type="match status" value="1"/>
</dbReference>
<dbReference type="InterPro" id="IPR004105">
    <property type="entry name" value="CheA-like_dim"/>
</dbReference>
<feature type="modified residue" description="Phosphohistidine" evidence="9">
    <location>
        <position position="1352"/>
    </location>
</feature>
<dbReference type="SMART" id="SM01231">
    <property type="entry name" value="H-kinase_dim"/>
    <property type="match status" value="1"/>
</dbReference>
<dbReference type="Pfam" id="PF26379">
    <property type="entry name" value="FimL_2nd"/>
    <property type="match status" value="1"/>
</dbReference>
<keyword evidence="11" id="KW-0175">Coiled coil</keyword>
<evidence type="ECO:0000256" key="2">
    <source>
        <dbReference type="ARBA" id="ARBA00012438"/>
    </source>
</evidence>
<comment type="caution">
    <text evidence="17">The sequence shown here is derived from an EMBL/GenBank/DDBJ whole genome shotgun (WGS) entry which is preliminary data.</text>
</comment>
<keyword evidence="18" id="KW-1185">Reference proteome</keyword>
<dbReference type="PROSITE" id="PS50851">
    <property type="entry name" value="CHEW"/>
    <property type="match status" value="1"/>
</dbReference>
<evidence type="ECO:0000313" key="17">
    <source>
        <dbReference type="EMBL" id="TJZ70726.1"/>
    </source>
</evidence>
<dbReference type="Gene3D" id="3.30.565.10">
    <property type="entry name" value="Histidine kinase-like ATPase, C-terminal domain"/>
    <property type="match status" value="1"/>
</dbReference>
<feature type="domain" description="HPt" evidence="16">
    <location>
        <begin position="1307"/>
        <end position="1406"/>
    </location>
</feature>
<dbReference type="InterPro" id="IPR036641">
    <property type="entry name" value="HPT_dom_sf"/>
</dbReference>
<keyword evidence="6" id="KW-0418">Kinase</keyword>
<keyword evidence="7" id="KW-0902">Two-component regulatory system</keyword>
<dbReference type="InterPro" id="IPR004358">
    <property type="entry name" value="Sig_transdc_His_kin-like_C"/>
</dbReference>
<dbReference type="InterPro" id="IPR051315">
    <property type="entry name" value="Bact_Chemotaxis_CheA"/>
</dbReference>
<evidence type="ECO:0000256" key="4">
    <source>
        <dbReference type="ARBA" id="ARBA00022553"/>
    </source>
</evidence>
<evidence type="ECO:0000259" key="13">
    <source>
        <dbReference type="PROSITE" id="PS50109"/>
    </source>
</evidence>
<evidence type="ECO:0000259" key="15">
    <source>
        <dbReference type="PROSITE" id="PS50851"/>
    </source>
</evidence>
<feature type="region of interest" description="Disordered" evidence="12">
    <location>
        <begin position="573"/>
        <end position="595"/>
    </location>
</feature>
<dbReference type="InterPro" id="IPR037006">
    <property type="entry name" value="CheA-like_homodim_sf"/>
</dbReference>
<feature type="modified residue" description="4-aspartylphosphate" evidence="10">
    <location>
        <position position="1977"/>
    </location>
</feature>
<dbReference type="InterPro" id="IPR036061">
    <property type="entry name" value="CheW-like_dom_sf"/>
</dbReference>
<feature type="domain" description="CheW-like" evidence="15">
    <location>
        <begin position="1770"/>
        <end position="1905"/>
    </location>
</feature>
<proteinExistence type="predicted"/>
<feature type="domain" description="Response regulatory" evidence="14">
    <location>
        <begin position="1928"/>
        <end position="2044"/>
    </location>
</feature>
<keyword evidence="4 10" id="KW-0597">Phosphoprotein</keyword>
<dbReference type="Gene3D" id="3.40.50.2300">
    <property type="match status" value="1"/>
</dbReference>
<dbReference type="InterPro" id="IPR003594">
    <property type="entry name" value="HATPase_dom"/>
</dbReference>
<gene>
    <name evidence="17" type="ORF">FAZ21_14140</name>
</gene>
<dbReference type="PROSITE" id="PS50894">
    <property type="entry name" value="HPT"/>
    <property type="match status" value="3"/>
</dbReference>
<evidence type="ECO:0000256" key="10">
    <source>
        <dbReference type="PROSITE-ProRule" id="PRU00169"/>
    </source>
</evidence>
<name>A0A4U0PQX0_9NEIS</name>
<feature type="coiled-coil region" evidence="11">
    <location>
        <begin position="1483"/>
        <end position="1510"/>
    </location>
</feature>
<dbReference type="Gene3D" id="2.30.30.40">
    <property type="entry name" value="SH3 Domains"/>
    <property type="match status" value="1"/>
</dbReference>
<comment type="function">
    <text evidence="8">Involved in the transmission of sensory signals from the chemoreceptors to the flagellar motors. CheA is autophosphorylated; it can transfer its phosphate group to either CheB or CheY.</text>
</comment>
<accession>A0A4U0PQX0</accession>
<dbReference type="CDD" id="cd00088">
    <property type="entry name" value="HPT"/>
    <property type="match status" value="2"/>
</dbReference>
<evidence type="ECO:0000259" key="14">
    <source>
        <dbReference type="PROSITE" id="PS50110"/>
    </source>
</evidence>
<evidence type="ECO:0000256" key="9">
    <source>
        <dbReference type="PROSITE-ProRule" id="PRU00110"/>
    </source>
</evidence>
<dbReference type="InterPro" id="IPR058661">
    <property type="entry name" value="FimL_2nd"/>
</dbReference>
<dbReference type="SUPFAM" id="SSF55874">
    <property type="entry name" value="ATPase domain of HSP90 chaperone/DNA topoisomerase II/histidine kinase"/>
    <property type="match status" value="1"/>
</dbReference>
<evidence type="ECO:0000256" key="1">
    <source>
        <dbReference type="ARBA" id="ARBA00000085"/>
    </source>
</evidence>
<dbReference type="InterPro" id="IPR001789">
    <property type="entry name" value="Sig_transdc_resp-reg_receiver"/>
</dbReference>
<dbReference type="PRINTS" id="PR00344">
    <property type="entry name" value="BCTRLSENSOR"/>
</dbReference>
<dbReference type="GO" id="GO:0006935">
    <property type="term" value="P:chemotaxis"/>
    <property type="evidence" value="ECO:0007669"/>
    <property type="project" value="InterPro"/>
</dbReference>
<dbReference type="SUPFAM" id="SSF47226">
    <property type="entry name" value="Histidine-containing phosphotransfer domain, HPT domain"/>
    <property type="match status" value="5"/>
</dbReference>
<protein>
    <recommendedName>
        <fullName evidence="3">Chemotaxis protein CheA</fullName>
        <ecNumber evidence="2">2.7.13.3</ecNumber>
    </recommendedName>
</protein>
<dbReference type="PANTHER" id="PTHR43395:SF8">
    <property type="entry name" value="HISTIDINE KINASE"/>
    <property type="match status" value="1"/>
</dbReference>
<dbReference type="InterPro" id="IPR008207">
    <property type="entry name" value="Sig_transdc_His_kin_Hpt_dom"/>
</dbReference>
<reference evidence="17 18" key="1">
    <citation type="submission" date="2019-04" db="EMBL/GenBank/DDBJ databases">
        <title>Chitiniphilus eburnea sp. nov., a novel chitinolytic bacterium isolated from aquaculture sludge.</title>
        <authorList>
            <person name="Sheng M."/>
        </authorList>
    </citation>
    <scope>NUCLEOTIDE SEQUENCE [LARGE SCALE GENOMIC DNA]</scope>
    <source>
        <strain evidence="17 18">HX-2-15</strain>
    </source>
</reference>
<dbReference type="GO" id="GO:0000155">
    <property type="term" value="F:phosphorelay sensor kinase activity"/>
    <property type="evidence" value="ECO:0007669"/>
    <property type="project" value="InterPro"/>
</dbReference>
<feature type="modified residue" description="Phosphohistidine" evidence="9">
    <location>
        <position position="646"/>
    </location>
</feature>
<dbReference type="SMART" id="SM00073">
    <property type="entry name" value="HPT"/>
    <property type="match status" value="3"/>
</dbReference>
<dbReference type="EC" id="2.7.13.3" evidence="2"/>
<evidence type="ECO:0000256" key="3">
    <source>
        <dbReference type="ARBA" id="ARBA00021495"/>
    </source>
</evidence>
<dbReference type="RefSeq" id="WP_136774092.1">
    <property type="nucleotide sequence ID" value="NZ_SUMF01000018.1"/>
</dbReference>
<dbReference type="PANTHER" id="PTHR43395">
    <property type="entry name" value="SENSOR HISTIDINE KINASE CHEA"/>
    <property type="match status" value="1"/>
</dbReference>
<evidence type="ECO:0000256" key="7">
    <source>
        <dbReference type="ARBA" id="ARBA00023012"/>
    </source>
</evidence>
<evidence type="ECO:0000313" key="18">
    <source>
        <dbReference type="Proteomes" id="UP000310016"/>
    </source>
</evidence>
<organism evidence="17 18">
    <name type="scientific">Chitiniphilus eburneus</name>
    <dbReference type="NCBI Taxonomy" id="2571148"/>
    <lineage>
        <taxon>Bacteria</taxon>
        <taxon>Pseudomonadati</taxon>
        <taxon>Pseudomonadota</taxon>
        <taxon>Betaproteobacteria</taxon>
        <taxon>Neisseriales</taxon>
        <taxon>Chitinibacteraceae</taxon>
        <taxon>Chitiniphilus</taxon>
    </lineage>
</organism>
<dbReference type="SMART" id="SM00387">
    <property type="entry name" value="HATPase_c"/>
    <property type="match status" value="1"/>
</dbReference>
<dbReference type="Proteomes" id="UP000310016">
    <property type="component" value="Unassembled WGS sequence"/>
</dbReference>
<evidence type="ECO:0000256" key="12">
    <source>
        <dbReference type="SAM" id="MobiDB-lite"/>
    </source>
</evidence>
<evidence type="ECO:0000256" key="5">
    <source>
        <dbReference type="ARBA" id="ARBA00022679"/>
    </source>
</evidence>
<keyword evidence="5" id="KW-0808">Transferase</keyword>
<dbReference type="Pfam" id="PF01627">
    <property type="entry name" value="Hpt"/>
    <property type="match status" value="3"/>
</dbReference>
<dbReference type="InterPro" id="IPR011006">
    <property type="entry name" value="CheY-like_superfamily"/>
</dbReference>
<evidence type="ECO:0000256" key="8">
    <source>
        <dbReference type="ARBA" id="ARBA00035100"/>
    </source>
</evidence>
<dbReference type="Gene3D" id="1.20.120.160">
    <property type="entry name" value="HPT domain"/>
    <property type="match status" value="4"/>
</dbReference>
<dbReference type="InterPro" id="IPR002545">
    <property type="entry name" value="CheW-lke_dom"/>
</dbReference>
<dbReference type="GO" id="GO:0005737">
    <property type="term" value="C:cytoplasm"/>
    <property type="evidence" value="ECO:0007669"/>
    <property type="project" value="InterPro"/>
</dbReference>
<evidence type="ECO:0000256" key="11">
    <source>
        <dbReference type="SAM" id="Coils"/>
    </source>
</evidence>
<feature type="domain" description="HPt" evidence="16">
    <location>
        <begin position="599"/>
        <end position="706"/>
    </location>
</feature>
<dbReference type="Pfam" id="PF01584">
    <property type="entry name" value="CheW"/>
    <property type="match status" value="1"/>
</dbReference>
<dbReference type="Gene3D" id="1.10.287.560">
    <property type="entry name" value="Histidine kinase CheA-like, homodimeric domain"/>
    <property type="match status" value="1"/>
</dbReference>
<dbReference type="InterPro" id="IPR005467">
    <property type="entry name" value="His_kinase_dom"/>
</dbReference>
<evidence type="ECO:0000259" key="16">
    <source>
        <dbReference type="PROSITE" id="PS50894"/>
    </source>
</evidence>
<dbReference type="SUPFAM" id="SSF50341">
    <property type="entry name" value="CheW-like"/>
    <property type="match status" value="1"/>
</dbReference>
<dbReference type="PROSITE" id="PS50110">
    <property type="entry name" value="RESPONSE_REGULATORY"/>
    <property type="match status" value="1"/>
</dbReference>
<sequence>MSVHTEFDQGSLVWLKGELEQTLSRATESLRKQQTEPDAPHLKHAQTHLHQAVGALEMVELAGLARFCEEIEQLVAGMTRGDVAGEAVSLAIEAVADACNFLDRIAAGAPNVPLVLSARFAELAMARGANPSGAELFFPQLSELSLPGGLPSRPISPGEWNDFVRQQRRRFEAGLLHWLRNGEAGAAVSMARSLTELAASQSGGVVRTFWWTAAGVLDAMARAPLACDIDTKQLLMRLNLQLRRLADGSGKVAERLFRDLLYVLAHVDDQQHLGGHLSLGFGLESLRPEQYGDSLSPEAEGRRREARALREELSTAKELWSRVAAGQSERMPTLVNELNRLAERSRELRIDGLDGLWQSVAQACQRLKNGRVGENEALEMATALLLADNALAIYPTVAPDFAEQADAMQRRLAEPGADVALPQLDAVSREAQEKLLLAQLAQEMRSNLQVIEEALDGYFRDPTRHAELGKLDNCLRQLQGALMMLDRAEAVLLLQLCQQRIQQYASGDEAPPSAAELEELAEGLSSLGFYVDALEQSREEAEKLITPALARLAGTAEEAPAPDELAVSLEAEPPIGPVPVEPEPQPEPQAPARPLPQSDAAIDAELLEVYLEEAVEVLATVLANLDLCRDTPHDREALTVIRRGFHTLKGSGRMVGLNHLGEVAWAVEQVLNKCLQMEQPASTALLDVVQDAHAGFTRWVEQLSVEGTAQVDADELVARAETLRHQMDQPVAAIAPEDIEVQADDNGADADGSDEVRIGDVVVSNTLFTIFRDEASFHRARLRDGRQHLAAGETLSSDILLSAHTLGGIASTAGFRPLGELAYAVEHALQELGDSVVEHGAPVIAAIDRIDSMLDAILALTLPESPQAELDALHALHDRVLPLPDAAPDATAESFDFDDIDLTLDAAPVVEPAAEAPADTMSLAEAPLDFGLHELAAPEAAPPAATDTDLAFDLADFAAEPPVAVPATQQEEILDEAPLDFGLHELVAEAEIDVAGPEALAAPDDAQPVQEDLTIAFDLPAPPEAPPSALDVLSTAQPTQAEDELDISFELDETQPESPLPVAELSEQPPTSVDDALDISFELEEALPESQPQAFESPETLPETAEVIEAGDIPEISFELDEALPEAAAFAEPQPVVDGAIPGPEIDLDVSTAAFEAEPATVPEVALDLPEMPASAATVPGEFDLSALLDAALAAEPEAAPAIDLDEEGVAEAPAELDEDAVASDDDLAELELIDLAEPLADEPEASDVVEAVPVPEAEVEIAEPAPVPPLRSLMSDDDMPSALDALLGEDDEHHADRHADLDPGLIDEIDDQLLPVFIEEADELLPRIGEQLRELHQGDVAQADSLKRTLHTLKGSARMSGAMRIGEATHLMESRLLASGEKLSQALLDELEIDYDLISSLFDELTGRGKFAEPEAPAATAEAAAAAPMVPQPLLAGAAESDGKATIRVKSELVDSLVNQAGEVSIARARIESEMLALKTSLLDLTENVTRLRTQLRELEIQSESQLQARSKEIEELHGAFDPLEFDRFTRLQEVTRFIAESVNDVSTIQHNLLKNLDESSSALTAQARMTKELQQSLMRVRMVPFSSVSDRLYRLTRQTGKETGKKVNLELRGGRVEIDRGVLEKMISPFEHMLRNAIDHGLESTEERLAAGKSEFGEVLLEVRQEGNELVLTIKDDGRGLNLERIRAKGIERGLIQPDDLLAERDLMQLIFAAGFTTASSVTQLSGRGIGMDVVKNEIGNLGGRVQVDSVAGQGTTFTINLPLTLAVTQVLLVKAGQRVYAIPSVMIEQVQELKQEALARLYDTRAQEWLGSSYPFAYFPRLLGDADSVPEQKRFSTVLLLRSGATRMALHVDELVKNMEVVVKAIGPQLARIPGVAGATVLGNGDIVLIMNPLALLARGEIVTQVSGTGGAATAAPEQLQVAPVVMVVDDSLTVRKITGRLLAREGYQVVTAKDGVDGLQQLSEVKPAVMLVDIEMPRMDGFEFTRNVRANDDTRDIPIIMITSRTADKHKNYAFELGVNVFLGKPYQEDELLGHIREFIAARH</sequence>
<feature type="modified residue" description="Phosphohistidine" evidence="9">
    <location>
        <position position="804"/>
    </location>
</feature>
<dbReference type="SMART" id="SM00448">
    <property type="entry name" value="REC"/>
    <property type="match status" value="1"/>
</dbReference>
<dbReference type="Pfam" id="PF02518">
    <property type="entry name" value="HATPase_c"/>
    <property type="match status" value="1"/>
</dbReference>
<comment type="catalytic activity">
    <reaction evidence="1">
        <text>ATP + protein L-histidine = ADP + protein N-phospho-L-histidine.</text>
        <dbReference type="EC" id="2.7.13.3"/>
    </reaction>
</comment>
<dbReference type="SMART" id="SM00260">
    <property type="entry name" value="CheW"/>
    <property type="match status" value="1"/>
</dbReference>
<dbReference type="PROSITE" id="PS50109">
    <property type="entry name" value="HIS_KIN"/>
    <property type="match status" value="1"/>
</dbReference>
<feature type="domain" description="Histidine kinase" evidence="13">
    <location>
        <begin position="1534"/>
        <end position="1768"/>
    </location>
</feature>
<dbReference type="Pfam" id="PF00072">
    <property type="entry name" value="Response_reg"/>
    <property type="match status" value="1"/>
</dbReference>
<dbReference type="EMBL" id="SUMF01000018">
    <property type="protein sequence ID" value="TJZ70726.1"/>
    <property type="molecule type" value="Genomic_DNA"/>
</dbReference>
<dbReference type="FunFam" id="3.30.565.10:FF:000016">
    <property type="entry name" value="Chemotaxis protein CheA, putative"/>
    <property type="match status" value="1"/>
</dbReference>
<feature type="compositionally biased region" description="Pro residues" evidence="12">
    <location>
        <begin position="574"/>
        <end position="594"/>
    </location>
</feature>
<feature type="domain" description="HPt" evidence="16">
    <location>
        <begin position="760"/>
        <end position="857"/>
    </location>
</feature>
<dbReference type="OrthoDB" id="9146932at2"/>
<dbReference type="InterPro" id="IPR036890">
    <property type="entry name" value="HATPase_C_sf"/>
</dbReference>